<gene>
    <name evidence="2" type="ORF">MNOR_LOCUS8710</name>
</gene>
<protein>
    <submittedName>
        <fullName evidence="2">Uncharacterized protein</fullName>
    </submittedName>
</protein>
<comment type="caution">
    <text evidence="2">The sequence shown here is derived from an EMBL/GenBank/DDBJ whole genome shotgun (WGS) entry which is preliminary data.</text>
</comment>
<evidence type="ECO:0000313" key="2">
    <source>
        <dbReference type="EMBL" id="CAL4071987.1"/>
    </source>
</evidence>
<name>A0AAV2Q8W4_MEGNR</name>
<keyword evidence="3" id="KW-1185">Reference proteome</keyword>
<sequence length="161" mass="18611">MSTSRKSSLVYLGLLHMTVPLMAMPHYDPSVYYRDQAIPGTRIIGKSINGGIGEILPPLENNYFQKPSHRYFDSLATNKIYPEKKSYFLKKMEDDYFISKMENEIGRGRRSLSGILPIHTLVMQVAMASLEPNYNKYNKRFNDDGIEELEHKPKGFLRFGR</sequence>
<accession>A0AAV2Q8W4</accession>
<evidence type="ECO:0000256" key="1">
    <source>
        <dbReference type="SAM" id="SignalP"/>
    </source>
</evidence>
<dbReference type="AlphaFoldDB" id="A0AAV2Q8W4"/>
<proteinExistence type="predicted"/>
<keyword evidence="1" id="KW-0732">Signal</keyword>
<dbReference type="Proteomes" id="UP001497623">
    <property type="component" value="Unassembled WGS sequence"/>
</dbReference>
<organism evidence="2 3">
    <name type="scientific">Meganyctiphanes norvegica</name>
    <name type="common">Northern krill</name>
    <name type="synonym">Thysanopoda norvegica</name>
    <dbReference type="NCBI Taxonomy" id="48144"/>
    <lineage>
        <taxon>Eukaryota</taxon>
        <taxon>Metazoa</taxon>
        <taxon>Ecdysozoa</taxon>
        <taxon>Arthropoda</taxon>
        <taxon>Crustacea</taxon>
        <taxon>Multicrustacea</taxon>
        <taxon>Malacostraca</taxon>
        <taxon>Eumalacostraca</taxon>
        <taxon>Eucarida</taxon>
        <taxon>Euphausiacea</taxon>
        <taxon>Euphausiidae</taxon>
        <taxon>Meganyctiphanes</taxon>
    </lineage>
</organism>
<feature type="signal peptide" evidence="1">
    <location>
        <begin position="1"/>
        <end position="23"/>
    </location>
</feature>
<reference evidence="2 3" key="1">
    <citation type="submission" date="2024-05" db="EMBL/GenBank/DDBJ databases">
        <authorList>
            <person name="Wallberg A."/>
        </authorList>
    </citation>
    <scope>NUCLEOTIDE SEQUENCE [LARGE SCALE GENOMIC DNA]</scope>
</reference>
<feature type="chain" id="PRO_5043393789" evidence="1">
    <location>
        <begin position="24"/>
        <end position="161"/>
    </location>
</feature>
<dbReference type="EMBL" id="CAXKWB010004085">
    <property type="protein sequence ID" value="CAL4071987.1"/>
    <property type="molecule type" value="Genomic_DNA"/>
</dbReference>
<evidence type="ECO:0000313" key="3">
    <source>
        <dbReference type="Proteomes" id="UP001497623"/>
    </source>
</evidence>